<dbReference type="eggNOG" id="COG2207">
    <property type="taxonomic scope" value="Bacteria"/>
</dbReference>
<dbReference type="InterPro" id="IPR018062">
    <property type="entry name" value="HTH_AraC-typ_CS"/>
</dbReference>
<dbReference type="GO" id="GO:0000976">
    <property type="term" value="F:transcription cis-regulatory region binding"/>
    <property type="evidence" value="ECO:0007669"/>
    <property type="project" value="TreeGrafter"/>
</dbReference>
<keyword evidence="6" id="KW-1185">Reference proteome</keyword>
<proteinExistence type="predicted"/>
<dbReference type="HOGENOM" id="CLU_047522_1_2_4"/>
<dbReference type="GO" id="GO:0005829">
    <property type="term" value="C:cytosol"/>
    <property type="evidence" value="ECO:0007669"/>
    <property type="project" value="TreeGrafter"/>
</dbReference>
<gene>
    <name evidence="5" type="ordered locus">RALTA_B0692</name>
</gene>
<dbReference type="Pfam" id="PF12625">
    <property type="entry name" value="Arabinose_bd"/>
    <property type="match status" value="1"/>
</dbReference>
<dbReference type="Proteomes" id="UP000001692">
    <property type="component" value="Chromosome 2"/>
</dbReference>
<dbReference type="InterPro" id="IPR018060">
    <property type="entry name" value="HTH_AraC"/>
</dbReference>
<dbReference type="AlphaFoldDB" id="B3R8F4"/>
<sequence>MAAGRHNLTRGATLTDYEHIARAVGLDPFRMLRLAKIPAKALDDPNLMISADSVAWLLEESARVSGQEAFGLLLAERRSLANLGMLAMVIREEPTLRSAMLAAARYLRLHNEGVQLRLDDAGDLGMLHVDVDFRRPGVWRQAIEMSTGIALRTFTVLTRHTFRPVSVSFTHEAPSSLEIHQRVLGHTIEFSNKFTAIVCRSRELDTPIPAAAPEFSREVKRWLDVQLASLEDDLTQRAREVARMLLPTGLCSVERLAQHLGINRRTLNRHLASSGESATTIINAVRLELAEEYLTNSTRKLYEVAELLGFSTAGDFSRWFRRGFGKTPSDWVANYRQSMATARHRVNRG</sequence>
<dbReference type="GO" id="GO:0003700">
    <property type="term" value="F:DNA-binding transcription factor activity"/>
    <property type="evidence" value="ECO:0007669"/>
    <property type="project" value="InterPro"/>
</dbReference>
<keyword evidence="3" id="KW-0804">Transcription</keyword>
<accession>B3R8F4</accession>
<organism evidence="5 6">
    <name type="scientific">Cupriavidus taiwanensis (strain DSM 17343 / BCRC 17206 / CCUG 44338 / CIP 107171 / LMG 19424 / R1)</name>
    <name type="common">Ralstonia taiwanensis (strain LMG 19424)</name>
    <dbReference type="NCBI Taxonomy" id="977880"/>
    <lineage>
        <taxon>Bacteria</taxon>
        <taxon>Pseudomonadati</taxon>
        <taxon>Pseudomonadota</taxon>
        <taxon>Betaproteobacteria</taxon>
        <taxon>Burkholderiales</taxon>
        <taxon>Burkholderiaceae</taxon>
        <taxon>Cupriavidus</taxon>
    </lineage>
</organism>
<dbReference type="InterPro" id="IPR032687">
    <property type="entry name" value="AraC-type_N"/>
</dbReference>
<evidence type="ECO:0000259" key="4">
    <source>
        <dbReference type="PROSITE" id="PS01124"/>
    </source>
</evidence>
<evidence type="ECO:0000256" key="2">
    <source>
        <dbReference type="ARBA" id="ARBA00023125"/>
    </source>
</evidence>
<dbReference type="BioCyc" id="CTAI977880:RALTA_RS19090-MONOMER"/>
<dbReference type="SUPFAM" id="SSF46689">
    <property type="entry name" value="Homeodomain-like"/>
    <property type="match status" value="1"/>
</dbReference>
<name>B3R8F4_CUPTR</name>
<dbReference type="Gene3D" id="1.10.10.60">
    <property type="entry name" value="Homeodomain-like"/>
    <property type="match status" value="1"/>
</dbReference>
<dbReference type="PROSITE" id="PS00041">
    <property type="entry name" value="HTH_ARAC_FAMILY_1"/>
    <property type="match status" value="1"/>
</dbReference>
<dbReference type="PROSITE" id="PS01124">
    <property type="entry name" value="HTH_ARAC_FAMILY_2"/>
    <property type="match status" value="1"/>
</dbReference>
<dbReference type="EMBL" id="CU633750">
    <property type="protein sequence ID" value="CAQ71310.1"/>
    <property type="molecule type" value="Genomic_DNA"/>
</dbReference>
<evidence type="ECO:0000256" key="1">
    <source>
        <dbReference type="ARBA" id="ARBA00023015"/>
    </source>
</evidence>
<evidence type="ECO:0000313" key="6">
    <source>
        <dbReference type="Proteomes" id="UP000001692"/>
    </source>
</evidence>
<dbReference type="Pfam" id="PF12833">
    <property type="entry name" value="HTH_18"/>
    <property type="match status" value="1"/>
</dbReference>
<protein>
    <submittedName>
        <fullName evidence="5">Transcriptional regulator, AraC family</fullName>
    </submittedName>
</protein>
<keyword evidence="2" id="KW-0238">DNA-binding</keyword>
<dbReference type="GeneID" id="29765361"/>
<dbReference type="PANTHER" id="PTHR47894:SF4">
    <property type="entry name" value="HTH-TYPE TRANSCRIPTIONAL REGULATOR GADX"/>
    <property type="match status" value="1"/>
</dbReference>
<dbReference type="RefSeq" id="WP_012355532.1">
    <property type="nucleotide sequence ID" value="NC_010530.1"/>
</dbReference>
<feature type="domain" description="HTH araC/xylS-type" evidence="4">
    <location>
        <begin position="236"/>
        <end position="334"/>
    </location>
</feature>
<dbReference type="PANTHER" id="PTHR47894">
    <property type="entry name" value="HTH-TYPE TRANSCRIPTIONAL REGULATOR GADX"/>
    <property type="match status" value="1"/>
</dbReference>
<keyword evidence="1" id="KW-0805">Transcription regulation</keyword>
<evidence type="ECO:0000313" key="5">
    <source>
        <dbReference type="EMBL" id="CAQ71310.1"/>
    </source>
</evidence>
<reference evidence="5 6" key="1">
    <citation type="journal article" date="2008" name="Genome Res.">
        <title>Genome sequence of the beta-rhizobium Cupriavidus taiwanensis and comparative genomics of rhizobia.</title>
        <authorList>
            <person name="Amadou C."/>
            <person name="Pascal G."/>
            <person name="Mangenot S."/>
            <person name="Glew M."/>
            <person name="Bontemps C."/>
            <person name="Capela D."/>
            <person name="Carrere S."/>
            <person name="Cruveiller S."/>
            <person name="Dossat C."/>
            <person name="Lajus A."/>
            <person name="Marchetti M."/>
            <person name="Poinsot V."/>
            <person name="Rouy Z."/>
            <person name="Servin B."/>
            <person name="Saad M."/>
            <person name="Schenowitz C."/>
            <person name="Barbe V."/>
            <person name="Batut J."/>
            <person name="Medigue C."/>
            <person name="Masson-Boivin C."/>
        </authorList>
    </citation>
    <scope>NUCLEOTIDE SEQUENCE [LARGE SCALE GENOMIC DNA]</scope>
    <source>
        <strain evidence="6">DSM 17343 / BCRC 17206 / CCUG 44338 / CIP 107171 / LMG 19424 / R1</strain>
    </source>
</reference>
<evidence type="ECO:0000256" key="3">
    <source>
        <dbReference type="ARBA" id="ARBA00023163"/>
    </source>
</evidence>
<dbReference type="InterPro" id="IPR009057">
    <property type="entry name" value="Homeodomain-like_sf"/>
</dbReference>
<dbReference type="SMART" id="SM00342">
    <property type="entry name" value="HTH_ARAC"/>
    <property type="match status" value="1"/>
</dbReference>
<dbReference type="KEGG" id="cti:RALTA_B0692"/>